<keyword evidence="3 6" id="KW-1133">Transmembrane helix</keyword>
<dbReference type="SUPFAM" id="SSF103473">
    <property type="entry name" value="MFS general substrate transporter"/>
    <property type="match status" value="1"/>
</dbReference>
<feature type="region of interest" description="Disordered" evidence="5">
    <location>
        <begin position="1"/>
        <end position="21"/>
    </location>
</feature>
<evidence type="ECO:0000313" key="9">
    <source>
        <dbReference type="Proteomes" id="UP000680865"/>
    </source>
</evidence>
<dbReference type="InterPro" id="IPR036259">
    <property type="entry name" value="MFS_trans_sf"/>
</dbReference>
<feature type="transmembrane region" description="Helical" evidence="6">
    <location>
        <begin position="334"/>
        <end position="356"/>
    </location>
</feature>
<evidence type="ECO:0000313" key="8">
    <source>
        <dbReference type="EMBL" id="GIM71056.1"/>
    </source>
</evidence>
<feature type="transmembrane region" description="Helical" evidence="6">
    <location>
        <begin position="403"/>
        <end position="424"/>
    </location>
</feature>
<feature type="transmembrane region" description="Helical" evidence="6">
    <location>
        <begin position="280"/>
        <end position="299"/>
    </location>
</feature>
<evidence type="ECO:0000256" key="4">
    <source>
        <dbReference type="ARBA" id="ARBA00023136"/>
    </source>
</evidence>
<dbReference type="RefSeq" id="WP_212997207.1">
    <property type="nucleotide sequence ID" value="NZ_BAAATW010000003.1"/>
</dbReference>
<evidence type="ECO:0000256" key="5">
    <source>
        <dbReference type="SAM" id="MobiDB-lite"/>
    </source>
</evidence>
<comment type="caution">
    <text evidence="8">The sequence shown here is derived from an EMBL/GenBank/DDBJ whole genome shotgun (WGS) entry which is preliminary data.</text>
</comment>
<comment type="subcellular location">
    <subcellularLocation>
        <location evidence="1">Cell membrane</location>
        <topology evidence="1">Multi-pass membrane protein</topology>
    </subcellularLocation>
</comment>
<evidence type="ECO:0000256" key="6">
    <source>
        <dbReference type="SAM" id="Phobius"/>
    </source>
</evidence>
<dbReference type="AlphaFoldDB" id="A0A919SFQ0"/>
<dbReference type="GO" id="GO:0022857">
    <property type="term" value="F:transmembrane transporter activity"/>
    <property type="evidence" value="ECO:0007669"/>
    <property type="project" value="InterPro"/>
</dbReference>
<feature type="transmembrane region" description="Helical" evidence="6">
    <location>
        <begin position="101"/>
        <end position="124"/>
    </location>
</feature>
<feature type="transmembrane region" description="Helical" evidence="6">
    <location>
        <begin position="65"/>
        <end position="89"/>
    </location>
</feature>
<feature type="transmembrane region" description="Helical" evidence="6">
    <location>
        <begin position="160"/>
        <end position="181"/>
    </location>
</feature>
<evidence type="ECO:0000256" key="3">
    <source>
        <dbReference type="ARBA" id="ARBA00022989"/>
    </source>
</evidence>
<evidence type="ECO:0000259" key="7">
    <source>
        <dbReference type="PROSITE" id="PS50850"/>
    </source>
</evidence>
<dbReference type="PANTHER" id="PTHR23528">
    <property type="match status" value="1"/>
</dbReference>
<dbReference type="PANTHER" id="PTHR23528:SF1">
    <property type="entry name" value="MAJOR FACILITATOR SUPERFAMILY (MFS) PROFILE DOMAIN-CONTAINING PROTEIN"/>
    <property type="match status" value="1"/>
</dbReference>
<proteinExistence type="predicted"/>
<dbReference type="EMBL" id="BOQP01000008">
    <property type="protein sequence ID" value="GIM71056.1"/>
    <property type="molecule type" value="Genomic_DNA"/>
</dbReference>
<organism evidence="8 9">
    <name type="scientific">Winogradskya consettensis</name>
    <dbReference type="NCBI Taxonomy" id="113560"/>
    <lineage>
        <taxon>Bacteria</taxon>
        <taxon>Bacillati</taxon>
        <taxon>Actinomycetota</taxon>
        <taxon>Actinomycetes</taxon>
        <taxon>Micromonosporales</taxon>
        <taxon>Micromonosporaceae</taxon>
        <taxon>Winogradskya</taxon>
    </lineage>
</organism>
<gene>
    <name evidence="8" type="primary">floR</name>
    <name evidence="8" type="ORF">Aco04nite_23510</name>
</gene>
<dbReference type="Proteomes" id="UP000680865">
    <property type="component" value="Unassembled WGS sequence"/>
</dbReference>
<feature type="domain" description="Major facilitator superfamily (MFS) profile" evidence="7">
    <location>
        <begin position="26"/>
        <end position="428"/>
    </location>
</feature>
<dbReference type="InterPro" id="IPR011701">
    <property type="entry name" value="MFS"/>
</dbReference>
<keyword evidence="4 6" id="KW-0472">Membrane</keyword>
<feature type="transmembrane region" description="Helical" evidence="6">
    <location>
        <begin position="187"/>
        <end position="208"/>
    </location>
</feature>
<sequence length="428" mass="44630">MTTLNPATAVRTVPTDTPAPKPDAPARLIAAMALAQLGTYVAVLTPVVVTLSIRVAEIAPDNRNSALSSVLSVGALLALIGNPFFGAMSDRTTSKFGKRRPWLIGGILLGAIGLLIVATGSSVLVLTAGWALAQLGINATLATVTALLPDQIPAHQRGRVGGILGLMTSIAILIGTGLASLLSGNTFLMFMVPAVIGVLSVGTLVVILKDKPAVKGTFGRYTFHEFLRTFYISPRRHPDFAWNVLSRFLVWMGIASLTSYQAYLLIDRFGYTTDNVADAILVATVLTTAGMLIGSTFGGWLSDRTGRRRPFVFAAGAVIVVALLIIGFSHSYGVFLFAAAVFGLGEGLYLAVDLALATDVLPNPDDAAKDMGVMNIANALPQSLVPIIAAPILAIGAGSGSNYAALFLFGAIVAAVGSTLVHFIRGVR</sequence>
<dbReference type="InterPro" id="IPR020846">
    <property type="entry name" value="MFS_dom"/>
</dbReference>
<reference evidence="8" key="1">
    <citation type="submission" date="2021-03" db="EMBL/GenBank/DDBJ databases">
        <title>Whole genome shotgun sequence of Actinoplanes consettensis NBRC 14913.</title>
        <authorList>
            <person name="Komaki H."/>
            <person name="Tamura T."/>
        </authorList>
    </citation>
    <scope>NUCLEOTIDE SEQUENCE</scope>
    <source>
        <strain evidence="8">NBRC 14913</strain>
    </source>
</reference>
<keyword evidence="2 6" id="KW-0812">Transmembrane</keyword>
<dbReference type="GO" id="GO:0005886">
    <property type="term" value="C:plasma membrane"/>
    <property type="evidence" value="ECO:0007669"/>
    <property type="project" value="UniProtKB-SubCell"/>
</dbReference>
<feature type="transmembrane region" description="Helical" evidence="6">
    <location>
        <begin position="240"/>
        <end position="260"/>
    </location>
</feature>
<feature type="transmembrane region" description="Helical" evidence="6">
    <location>
        <begin position="28"/>
        <end position="53"/>
    </location>
</feature>
<dbReference type="Pfam" id="PF07690">
    <property type="entry name" value="MFS_1"/>
    <property type="match status" value="1"/>
</dbReference>
<feature type="transmembrane region" description="Helical" evidence="6">
    <location>
        <begin position="376"/>
        <end position="397"/>
    </location>
</feature>
<protein>
    <submittedName>
        <fullName evidence="8">MFS transporter</fullName>
    </submittedName>
</protein>
<dbReference type="PROSITE" id="PS50850">
    <property type="entry name" value="MFS"/>
    <property type="match status" value="1"/>
</dbReference>
<accession>A0A919SFQ0</accession>
<evidence type="ECO:0000256" key="2">
    <source>
        <dbReference type="ARBA" id="ARBA00022692"/>
    </source>
</evidence>
<evidence type="ECO:0000256" key="1">
    <source>
        <dbReference type="ARBA" id="ARBA00004651"/>
    </source>
</evidence>
<keyword evidence="9" id="KW-1185">Reference proteome</keyword>
<feature type="transmembrane region" description="Helical" evidence="6">
    <location>
        <begin position="311"/>
        <end position="328"/>
    </location>
</feature>
<dbReference type="Gene3D" id="1.20.1250.20">
    <property type="entry name" value="MFS general substrate transporter like domains"/>
    <property type="match status" value="2"/>
</dbReference>
<name>A0A919SFQ0_9ACTN</name>